<dbReference type="PRINTS" id="PR01264">
    <property type="entry name" value="MECHCHANNEL"/>
</dbReference>
<evidence type="ECO:0000256" key="4">
    <source>
        <dbReference type="ARBA" id="ARBA00022692"/>
    </source>
</evidence>
<keyword evidence="5 9" id="KW-1133">Transmembrane helix</keyword>
<evidence type="ECO:0000256" key="8">
    <source>
        <dbReference type="ARBA" id="ARBA00023303"/>
    </source>
</evidence>
<accession>S2W014</accession>
<reference evidence="10 11" key="1">
    <citation type="submission" date="2013-04" db="EMBL/GenBank/DDBJ databases">
        <title>The Genome Sequence of Propionimicrobium lymphophilum ACS-093-V-SCH5.</title>
        <authorList>
            <consortium name="The Broad Institute Genomics Platform"/>
            <person name="Earl A."/>
            <person name="Ward D."/>
            <person name="Feldgarden M."/>
            <person name="Gevers D."/>
            <person name="Saerens B."/>
            <person name="Vaneechoutte M."/>
            <person name="Walker B."/>
            <person name="Young S."/>
            <person name="Zeng Q."/>
            <person name="Gargeya S."/>
            <person name="Fitzgerald M."/>
            <person name="Haas B."/>
            <person name="Abouelleil A."/>
            <person name="Allen A.W."/>
            <person name="Alvarado L."/>
            <person name="Arachchi H.M."/>
            <person name="Berlin A.M."/>
            <person name="Chapman S.B."/>
            <person name="Gainer-Dewar J."/>
            <person name="Goldberg J."/>
            <person name="Griggs A."/>
            <person name="Gujja S."/>
            <person name="Hansen M."/>
            <person name="Howarth C."/>
            <person name="Imamovic A."/>
            <person name="Ireland A."/>
            <person name="Larimer J."/>
            <person name="McCowan C."/>
            <person name="Murphy C."/>
            <person name="Pearson M."/>
            <person name="Poon T.W."/>
            <person name="Priest M."/>
            <person name="Roberts A."/>
            <person name="Saif S."/>
            <person name="Shea T."/>
            <person name="Sisk P."/>
            <person name="Sykes S."/>
            <person name="Wortman J."/>
            <person name="Nusbaum C."/>
            <person name="Birren B."/>
        </authorList>
    </citation>
    <scope>NUCLEOTIDE SEQUENCE [LARGE SCALE GENOMIC DNA]</scope>
    <source>
        <strain evidence="10 11">ACS-093-V-SCH5</strain>
    </source>
</reference>
<feature type="transmembrane region" description="Helical" evidence="9">
    <location>
        <begin position="12"/>
        <end position="44"/>
    </location>
</feature>
<dbReference type="InterPro" id="IPR001185">
    <property type="entry name" value="MS_channel"/>
</dbReference>
<gene>
    <name evidence="10" type="ORF">HMPREF9306_00638</name>
</gene>
<dbReference type="EMBL" id="AGZR01000005">
    <property type="protein sequence ID" value="EPD33108.1"/>
    <property type="molecule type" value="Genomic_DNA"/>
</dbReference>
<dbReference type="Pfam" id="PF01741">
    <property type="entry name" value="MscL"/>
    <property type="match status" value="1"/>
</dbReference>
<feature type="transmembrane region" description="Helical" evidence="9">
    <location>
        <begin position="64"/>
        <end position="83"/>
    </location>
</feature>
<evidence type="ECO:0000256" key="3">
    <source>
        <dbReference type="ARBA" id="ARBA00022475"/>
    </source>
</evidence>
<dbReference type="RefSeq" id="WP_016455483.1">
    <property type="nucleotide sequence ID" value="NZ_KE150269.1"/>
</dbReference>
<dbReference type="PANTHER" id="PTHR30266:SF2">
    <property type="entry name" value="LARGE-CONDUCTANCE MECHANOSENSITIVE CHANNEL"/>
    <property type="match status" value="1"/>
</dbReference>
<keyword evidence="3" id="KW-1003">Cell membrane</keyword>
<comment type="subcellular location">
    <subcellularLocation>
        <location evidence="1">Membrane</location>
        <topology evidence="1">Multi-pass membrane protein</topology>
    </subcellularLocation>
</comment>
<keyword evidence="2" id="KW-0813">Transport</keyword>
<evidence type="ECO:0000256" key="1">
    <source>
        <dbReference type="ARBA" id="ARBA00004141"/>
    </source>
</evidence>
<dbReference type="NCBIfam" id="TIGR00220">
    <property type="entry name" value="mscL"/>
    <property type="match status" value="1"/>
</dbReference>
<keyword evidence="7 9" id="KW-0472">Membrane</keyword>
<dbReference type="HOGENOM" id="CLU_095787_1_0_11"/>
<evidence type="ECO:0000256" key="9">
    <source>
        <dbReference type="SAM" id="Phobius"/>
    </source>
</evidence>
<keyword evidence="11" id="KW-1185">Reference proteome</keyword>
<evidence type="ECO:0000256" key="7">
    <source>
        <dbReference type="ARBA" id="ARBA00023136"/>
    </source>
</evidence>
<dbReference type="PATRIC" id="fig|883161.3.peg.640"/>
<dbReference type="SUPFAM" id="SSF81330">
    <property type="entry name" value="Gated mechanosensitive channel"/>
    <property type="match status" value="1"/>
</dbReference>
<dbReference type="InterPro" id="IPR037673">
    <property type="entry name" value="MSC/AndL"/>
</dbReference>
<sequence>MKEFKEFIMRGNLVELAVAFIMGAAFSKVVDSFTNIFLSLISLIFGKEPNFDAFQPFGLPLGEFLTAVTSFLIVSAVLFFLVVKPMNELNRRVSKGKEEKELPPTDNQLLTEIRDILSEKASK</sequence>
<keyword evidence="6" id="KW-0406">Ion transport</keyword>
<proteinExistence type="predicted"/>
<dbReference type="InterPro" id="IPR036019">
    <property type="entry name" value="MscL_channel"/>
</dbReference>
<dbReference type="Proteomes" id="UP000014417">
    <property type="component" value="Unassembled WGS sequence"/>
</dbReference>
<dbReference type="STRING" id="883161.HMPREF9306_00638"/>
<evidence type="ECO:0000313" key="10">
    <source>
        <dbReference type="EMBL" id="EPD33108.1"/>
    </source>
</evidence>
<dbReference type="PANTHER" id="PTHR30266">
    <property type="entry name" value="MECHANOSENSITIVE CHANNEL MSCL"/>
    <property type="match status" value="1"/>
</dbReference>
<evidence type="ECO:0000256" key="5">
    <source>
        <dbReference type="ARBA" id="ARBA00022989"/>
    </source>
</evidence>
<protein>
    <submittedName>
        <fullName evidence="10">Large conductance mechanosensitive channel protein</fullName>
    </submittedName>
</protein>
<dbReference type="GO" id="GO:0016020">
    <property type="term" value="C:membrane"/>
    <property type="evidence" value="ECO:0007669"/>
    <property type="project" value="UniProtKB-SubCell"/>
</dbReference>
<dbReference type="AlphaFoldDB" id="S2W014"/>
<keyword evidence="8" id="KW-0407">Ion channel</keyword>
<organism evidence="10 11">
    <name type="scientific">Propionimicrobium lymphophilum ACS-093-V-SCH5</name>
    <dbReference type="NCBI Taxonomy" id="883161"/>
    <lineage>
        <taxon>Bacteria</taxon>
        <taxon>Bacillati</taxon>
        <taxon>Actinomycetota</taxon>
        <taxon>Actinomycetes</taxon>
        <taxon>Propionibacteriales</taxon>
        <taxon>Propionibacteriaceae</taxon>
        <taxon>Propionimicrobium</taxon>
    </lineage>
</organism>
<keyword evidence="4 9" id="KW-0812">Transmembrane</keyword>
<comment type="caution">
    <text evidence="10">The sequence shown here is derived from an EMBL/GenBank/DDBJ whole genome shotgun (WGS) entry which is preliminary data.</text>
</comment>
<evidence type="ECO:0000256" key="2">
    <source>
        <dbReference type="ARBA" id="ARBA00022448"/>
    </source>
</evidence>
<dbReference type="GO" id="GO:0008381">
    <property type="term" value="F:mechanosensitive monoatomic ion channel activity"/>
    <property type="evidence" value="ECO:0007669"/>
    <property type="project" value="InterPro"/>
</dbReference>
<dbReference type="Gene3D" id="1.10.1200.120">
    <property type="entry name" value="Large-conductance mechanosensitive channel, MscL, domain 1"/>
    <property type="match status" value="1"/>
</dbReference>
<dbReference type="OrthoDB" id="9810350at2"/>
<evidence type="ECO:0000313" key="11">
    <source>
        <dbReference type="Proteomes" id="UP000014417"/>
    </source>
</evidence>
<name>S2W014_9ACTN</name>
<evidence type="ECO:0000256" key="6">
    <source>
        <dbReference type="ARBA" id="ARBA00023065"/>
    </source>
</evidence>